<dbReference type="InterPro" id="IPR052197">
    <property type="entry name" value="ComplexI_49kDa-like"/>
</dbReference>
<reference evidence="6" key="1">
    <citation type="submission" date="2014-02" db="EMBL/GenBank/DDBJ databases">
        <title>Expanding our view of genomic diversity in Candidatus Accumulibacter clades.</title>
        <authorList>
            <person name="Skennerton C.T."/>
            <person name="Barr J.J."/>
            <person name="Slater F.R."/>
            <person name="Bond P.L."/>
            <person name="Tyson G.W."/>
        </authorList>
    </citation>
    <scope>NUCLEOTIDE SEQUENCE [LARGE SCALE GENOMIC DNA]</scope>
</reference>
<dbReference type="GO" id="GO:0008137">
    <property type="term" value="F:NADH dehydrogenase (ubiquinone) activity"/>
    <property type="evidence" value="ECO:0007669"/>
    <property type="project" value="InterPro"/>
</dbReference>
<accession>A0A011QJC5</accession>
<sequence length="520" mass="57528">MRISGFSLDGERLPAPLPIWRATVRSETWQVLARALSENGGRLLTLWASDRTHGASGGLVISAAYAVPEGLLWLDLPLAERAATYPDLVPFFPCAGRLQRAAADLLGVVAEGVSDRRPWLDHGAWPENYRPLRRDQSPRAAGPHREVTDYAFVRVEGDGVHEIPVGPVHAGIIEPGHFRFSVVGEKVQRLEQRLGYKHKGIEKRFTELPALQAHRLAGRMSGDSTVAYGWAYCMALESLAGCEISERASWLRALLLERERVANHLGDLGALGNDAAFAFGLAQFSRLREDWLRLAKDAFGHRLMMDVVVPGGVTADVDQATAASLADQCDRIEREVQELRQIYDEHAGLQDRFLTTGRVSPGLAARLGLTGLAGRASGQAADLRCDRAWIPYDQLEVKIATQRGGDVAARVSVRFDELLESLRLIRLLLSRLPDGRTRSELRLPSKLAFGAGWVEGWRGEVFVALEYDGDKGAHCIRRCHCHDPSWQNWPVLEHAVMADIVPDFPLINKSFNLSYSGHDL</sequence>
<keyword evidence="2" id="KW-0520">NAD</keyword>
<dbReference type="Gene3D" id="1.10.645.10">
    <property type="entry name" value="Cytochrome-c3 Hydrogenase, chain B"/>
    <property type="match status" value="1"/>
</dbReference>
<comment type="caution">
    <text evidence="6">The sequence shown here is derived from an EMBL/GenBank/DDBJ whole genome shotgun (WGS) entry which is preliminary data.</text>
</comment>
<dbReference type="GO" id="GO:0016651">
    <property type="term" value="F:oxidoreductase activity, acting on NAD(P)H"/>
    <property type="evidence" value="ECO:0007669"/>
    <property type="project" value="InterPro"/>
</dbReference>
<protein>
    <submittedName>
        <fullName evidence="6">Hydrogenase-3 component E</fullName>
    </submittedName>
</protein>
<dbReference type="Pfam" id="PF00346">
    <property type="entry name" value="Complex1_49kDa"/>
    <property type="match status" value="1"/>
</dbReference>
<keyword evidence="7" id="KW-1185">Reference proteome</keyword>
<dbReference type="STRING" id="1454004.AW11_01548"/>
<evidence type="ECO:0000256" key="2">
    <source>
        <dbReference type="ARBA" id="ARBA00023027"/>
    </source>
</evidence>
<evidence type="ECO:0000256" key="3">
    <source>
        <dbReference type="SAM" id="Coils"/>
    </source>
</evidence>
<dbReference type="InterPro" id="IPR001268">
    <property type="entry name" value="NADH_UbQ_OxRdtase_30kDa_su"/>
</dbReference>
<evidence type="ECO:0000313" key="7">
    <source>
        <dbReference type="Proteomes" id="UP000022141"/>
    </source>
</evidence>
<gene>
    <name evidence="6" type="primary">hycE</name>
    <name evidence="6" type="ORF">AW11_01548</name>
</gene>
<evidence type="ECO:0000259" key="5">
    <source>
        <dbReference type="Pfam" id="PF00346"/>
    </source>
</evidence>
<organism evidence="6 7">
    <name type="scientific">Accumulibacter regalis</name>
    <dbReference type="NCBI Taxonomy" id="522306"/>
    <lineage>
        <taxon>Bacteria</taxon>
        <taxon>Pseudomonadati</taxon>
        <taxon>Pseudomonadota</taxon>
        <taxon>Betaproteobacteria</taxon>
        <taxon>Candidatus Accumulibacter</taxon>
    </lineage>
</organism>
<proteinExistence type="predicted"/>
<feature type="domain" description="NADH:ubiquinone oxidoreductase 30kDa subunit" evidence="4">
    <location>
        <begin position="23"/>
        <end position="137"/>
    </location>
</feature>
<dbReference type="InterPro" id="IPR037232">
    <property type="entry name" value="NADH_quin_OxRdtase_su_C/D-like"/>
</dbReference>
<dbReference type="Proteomes" id="UP000022141">
    <property type="component" value="Unassembled WGS sequence"/>
</dbReference>
<dbReference type="PANTHER" id="PTHR43485:SF1">
    <property type="entry name" value="FORMATE HYDROGENLYASE SUBUNIT 5-RELATED"/>
    <property type="match status" value="1"/>
</dbReference>
<dbReference type="SUPFAM" id="SSF56762">
    <property type="entry name" value="HydB/Nqo4-like"/>
    <property type="match status" value="1"/>
</dbReference>
<evidence type="ECO:0000256" key="1">
    <source>
        <dbReference type="ARBA" id="ARBA00023002"/>
    </source>
</evidence>
<dbReference type="PANTHER" id="PTHR43485">
    <property type="entry name" value="HYDROGENASE-4 COMPONENT G"/>
    <property type="match status" value="1"/>
</dbReference>
<dbReference type="eggNOG" id="COG3262">
    <property type="taxonomic scope" value="Bacteria"/>
</dbReference>
<dbReference type="InterPro" id="IPR001135">
    <property type="entry name" value="NADH_Q_OxRdtase_suD"/>
</dbReference>
<evidence type="ECO:0000313" key="6">
    <source>
        <dbReference type="EMBL" id="EXI89457.1"/>
    </source>
</evidence>
<keyword evidence="3" id="KW-0175">Coiled coil</keyword>
<feature type="domain" description="NADH-quinone oxidoreductase subunit D" evidence="5">
    <location>
        <begin position="285"/>
        <end position="440"/>
    </location>
</feature>
<dbReference type="GO" id="GO:0051287">
    <property type="term" value="F:NAD binding"/>
    <property type="evidence" value="ECO:0007669"/>
    <property type="project" value="InterPro"/>
</dbReference>
<evidence type="ECO:0000259" key="4">
    <source>
        <dbReference type="Pfam" id="PF00329"/>
    </source>
</evidence>
<dbReference type="Pfam" id="PF00329">
    <property type="entry name" value="Complex1_30kDa"/>
    <property type="match status" value="1"/>
</dbReference>
<dbReference type="SUPFAM" id="SSF143243">
    <property type="entry name" value="Nqo5-like"/>
    <property type="match status" value="1"/>
</dbReference>
<keyword evidence="1" id="KW-0560">Oxidoreductase</keyword>
<dbReference type="EMBL" id="JEMY01000016">
    <property type="protein sequence ID" value="EXI89457.1"/>
    <property type="molecule type" value="Genomic_DNA"/>
</dbReference>
<dbReference type="eggNOG" id="COG3261">
    <property type="taxonomic scope" value="Bacteria"/>
</dbReference>
<dbReference type="GO" id="GO:0048038">
    <property type="term" value="F:quinone binding"/>
    <property type="evidence" value="ECO:0007669"/>
    <property type="project" value="InterPro"/>
</dbReference>
<dbReference type="PATRIC" id="fig|1454004.3.peg.1597"/>
<dbReference type="InterPro" id="IPR029014">
    <property type="entry name" value="NiFe-Hase_large"/>
</dbReference>
<feature type="coiled-coil region" evidence="3">
    <location>
        <begin position="322"/>
        <end position="352"/>
    </location>
</feature>
<name>A0A011QJC5_ACCRE</name>
<dbReference type="AlphaFoldDB" id="A0A011QJC5"/>